<dbReference type="Pfam" id="PF17191">
    <property type="entry name" value="RecG_wedge"/>
    <property type="match status" value="1"/>
</dbReference>
<evidence type="ECO:0000256" key="6">
    <source>
        <dbReference type="ARBA" id="ARBA00023125"/>
    </source>
</evidence>
<dbReference type="InterPro" id="IPR001650">
    <property type="entry name" value="Helicase_C-like"/>
</dbReference>
<evidence type="ECO:0000259" key="9">
    <source>
        <dbReference type="PROSITE" id="PS51194"/>
    </source>
</evidence>
<dbReference type="InterPro" id="IPR027417">
    <property type="entry name" value="P-loop_NTPase"/>
</dbReference>
<dbReference type="GO" id="GO:0006281">
    <property type="term" value="P:DNA repair"/>
    <property type="evidence" value="ECO:0007669"/>
    <property type="project" value="UniProtKB-KW"/>
</dbReference>
<feature type="domain" description="Helicase ATP-binding" evidence="8">
    <location>
        <begin position="268"/>
        <end position="422"/>
    </location>
</feature>
<evidence type="ECO:0000256" key="3">
    <source>
        <dbReference type="ARBA" id="ARBA00022801"/>
    </source>
</evidence>
<dbReference type="InterPro" id="IPR012340">
    <property type="entry name" value="NA-bd_OB-fold"/>
</dbReference>
<gene>
    <name evidence="10" type="ORF">A2572_00520</name>
</gene>
<dbReference type="CDD" id="cd04488">
    <property type="entry name" value="RecG_wedge_OBF"/>
    <property type="match status" value="1"/>
</dbReference>
<dbReference type="PROSITE" id="PS51192">
    <property type="entry name" value="HELICASE_ATP_BIND_1"/>
    <property type="match status" value="1"/>
</dbReference>
<keyword evidence="4" id="KW-0347">Helicase</keyword>
<dbReference type="GO" id="GO:0016787">
    <property type="term" value="F:hydrolase activity"/>
    <property type="evidence" value="ECO:0007669"/>
    <property type="project" value="UniProtKB-KW"/>
</dbReference>
<dbReference type="InterPro" id="IPR014001">
    <property type="entry name" value="Helicase_ATP-bd"/>
</dbReference>
<accession>A0A1F5FWL3</accession>
<protein>
    <submittedName>
        <fullName evidence="10">Uncharacterized protein</fullName>
    </submittedName>
</protein>
<name>A0A1F5FWL3_9BACT</name>
<dbReference type="Gene3D" id="2.40.50.140">
    <property type="entry name" value="Nucleic acid-binding proteins"/>
    <property type="match status" value="1"/>
</dbReference>
<dbReference type="SUPFAM" id="SSF50249">
    <property type="entry name" value="Nucleic acid-binding proteins"/>
    <property type="match status" value="1"/>
</dbReference>
<keyword evidence="5" id="KW-0067">ATP-binding</keyword>
<keyword evidence="3" id="KW-0378">Hydrolase</keyword>
<dbReference type="PANTHER" id="PTHR47964:SF1">
    <property type="entry name" value="ATP-DEPENDENT DNA HELICASE HOMOLOG RECG, CHLOROPLASTIC"/>
    <property type="match status" value="1"/>
</dbReference>
<dbReference type="SMART" id="SM00487">
    <property type="entry name" value="DEXDc"/>
    <property type="match status" value="1"/>
</dbReference>
<dbReference type="InterPro" id="IPR047112">
    <property type="entry name" value="RecG/Mfd"/>
</dbReference>
<feature type="domain" description="Helicase C-terminal" evidence="9">
    <location>
        <begin position="446"/>
        <end position="600"/>
    </location>
</feature>
<evidence type="ECO:0000256" key="1">
    <source>
        <dbReference type="ARBA" id="ARBA00022741"/>
    </source>
</evidence>
<dbReference type="AlphaFoldDB" id="A0A1F5FWL3"/>
<evidence type="ECO:0000313" key="11">
    <source>
        <dbReference type="Proteomes" id="UP000179237"/>
    </source>
</evidence>
<evidence type="ECO:0000259" key="8">
    <source>
        <dbReference type="PROSITE" id="PS51192"/>
    </source>
</evidence>
<dbReference type="PANTHER" id="PTHR47964">
    <property type="entry name" value="ATP-DEPENDENT DNA HELICASE HOMOLOG RECG, CHLOROPLASTIC"/>
    <property type="match status" value="1"/>
</dbReference>
<dbReference type="InterPro" id="IPR011545">
    <property type="entry name" value="DEAD/DEAH_box_helicase_dom"/>
</dbReference>
<proteinExistence type="predicted"/>
<dbReference type="GO" id="GO:0003677">
    <property type="term" value="F:DNA binding"/>
    <property type="evidence" value="ECO:0007669"/>
    <property type="project" value="UniProtKB-KW"/>
</dbReference>
<dbReference type="Pfam" id="PF00271">
    <property type="entry name" value="Helicase_C"/>
    <property type="match status" value="1"/>
</dbReference>
<keyword evidence="6" id="KW-0238">DNA-binding</keyword>
<sequence length="657" mass="73982">MELTQSISNLKGVGESTKEKLAKLGIYQILDLLRLLPNRYLDYSQKVKINKIVDEKKTVSFLAKIQNLKYFYTKTGKLFTQGLAKDDTGEIKLIWFNNPYIKKLIKEDTAYTIAGKTSKFANKVCLISPTVEEGDSLTLNTTGLVPVYPQTQGINSRWLRQKINHILSNTDISDPLEPIVDYAQALSVHQAYHQIHFPSTKDQKKQADKRLSFNEHLKISLKNLLELQNLGKSIKIQTNTILFESGLAKFPFQLTTDQIKVTNSLLSDLSKDHYTHRLIQGDTGSGKTATIILAANQSLNAGFSCVLLAPTQILANQHLASFKKYSLFPDNVSLVTTTNKLNFESSKPKVFIGTHSLINSLNSNLAFPLSFIAIDEQHKFGVEQRESLQKRNPIPHIFNLSATPIPRTVAQGLLGEIKISTIKYKPENRLPIKTHVINETYFNQKGLSWLNQKIFEGNKVFIVSPTIHTNETTTSTESLYLRYKKIFPTDLPIYVIHGKLKQEEQNKILSSFANTSKAILISTSLIEVGIDVPSASIMIIHSAERFGLAQLHQLRGRVGRGTNQSFCFLIPTSDDQEETERLKLMTIYNSGLTLAKKDLILRGSGEIFGQKQHGALQTKLKYFWSKKSYLLAKSYAKKLIAKNKTNAKNIATKLNYC</sequence>
<dbReference type="GO" id="GO:0005524">
    <property type="term" value="F:ATP binding"/>
    <property type="evidence" value="ECO:0007669"/>
    <property type="project" value="UniProtKB-KW"/>
</dbReference>
<evidence type="ECO:0000313" key="10">
    <source>
        <dbReference type="EMBL" id="OGD83998.1"/>
    </source>
</evidence>
<dbReference type="EMBL" id="MFAQ01000004">
    <property type="protein sequence ID" value="OGD83998.1"/>
    <property type="molecule type" value="Genomic_DNA"/>
</dbReference>
<reference evidence="10 11" key="1">
    <citation type="journal article" date="2016" name="Nat. Commun.">
        <title>Thousands of microbial genomes shed light on interconnected biogeochemical processes in an aquifer system.</title>
        <authorList>
            <person name="Anantharaman K."/>
            <person name="Brown C.T."/>
            <person name="Hug L.A."/>
            <person name="Sharon I."/>
            <person name="Castelle C.J."/>
            <person name="Probst A.J."/>
            <person name="Thomas B.C."/>
            <person name="Singh A."/>
            <person name="Wilkins M.J."/>
            <person name="Karaoz U."/>
            <person name="Brodie E.L."/>
            <person name="Williams K.H."/>
            <person name="Hubbard S.S."/>
            <person name="Banfield J.F."/>
        </authorList>
    </citation>
    <scope>NUCLEOTIDE SEQUENCE [LARGE SCALE GENOMIC DNA]</scope>
</reference>
<evidence type="ECO:0000256" key="4">
    <source>
        <dbReference type="ARBA" id="ARBA00022806"/>
    </source>
</evidence>
<dbReference type="GO" id="GO:0003678">
    <property type="term" value="F:DNA helicase activity"/>
    <property type="evidence" value="ECO:0007669"/>
    <property type="project" value="TreeGrafter"/>
</dbReference>
<evidence type="ECO:0000256" key="2">
    <source>
        <dbReference type="ARBA" id="ARBA00022763"/>
    </source>
</evidence>
<keyword evidence="1" id="KW-0547">Nucleotide-binding</keyword>
<organism evidence="10 11">
    <name type="scientific">Candidatus Collierbacteria bacterium RIFOXYD1_FULL_40_9</name>
    <dbReference type="NCBI Taxonomy" id="1817731"/>
    <lineage>
        <taxon>Bacteria</taxon>
        <taxon>Candidatus Collieribacteriota</taxon>
    </lineage>
</organism>
<dbReference type="SMART" id="SM00490">
    <property type="entry name" value="HELICc"/>
    <property type="match status" value="1"/>
</dbReference>
<keyword evidence="2" id="KW-0227">DNA damage</keyword>
<comment type="caution">
    <text evidence="10">The sequence shown here is derived from an EMBL/GenBank/DDBJ whole genome shotgun (WGS) entry which is preliminary data.</text>
</comment>
<dbReference type="Pfam" id="PF00270">
    <property type="entry name" value="DEAD"/>
    <property type="match status" value="1"/>
</dbReference>
<dbReference type="Gene3D" id="3.40.50.300">
    <property type="entry name" value="P-loop containing nucleotide triphosphate hydrolases"/>
    <property type="match status" value="2"/>
</dbReference>
<dbReference type="Proteomes" id="UP000179237">
    <property type="component" value="Unassembled WGS sequence"/>
</dbReference>
<dbReference type="PROSITE" id="PS51194">
    <property type="entry name" value="HELICASE_CTER"/>
    <property type="match status" value="1"/>
</dbReference>
<dbReference type="InterPro" id="IPR033454">
    <property type="entry name" value="RecG_wedge"/>
</dbReference>
<keyword evidence="7" id="KW-0234">DNA repair</keyword>
<evidence type="ECO:0000256" key="5">
    <source>
        <dbReference type="ARBA" id="ARBA00022840"/>
    </source>
</evidence>
<dbReference type="SUPFAM" id="SSF52540">
    <property type="entry name" value="P-loop containing nucleoside triphosphate hydrolases"/>
    <property type="match status" value="1"/>
</dbReference>
<evidence type="ECO:0000256" key="7">
    <source>
        <dbReference type="ARBA" id="ARBA00023204"/>
    </source>
</evidence>